<dbReference type="Proteomes" id="UP000006055">
    <property type="component" value="Chromosome"/>
</dbReference>
<accession>I4C5L8</accession>
<dbReference type="KEGG" id="dti:Desti_2162"/>
<dbReference type="STRING" id="706587.Desti_2162"/>
<dbReference type="EMBL" id="CP003360">
    <property type="protein sequence ID" value="AFM24859.1"/>
    <property type="molecule type" value="Genomic_DNA"/>
</dbReference>
<keyword evidence="2" id="KW-0963">Cytoplasm</keyword>
<dbReference type="RefSeq" id="WP_014810002.1">
    <property type="nucleotide sequence ID" value="NC_018025.1"/>
</dbReference>
<comment type="similarity">
    <text evidence="1 2">Belongs to the universal stress protein A family.</text>
</comment>
<reference evidence="5" key="1">
    <citation type="submission" date="2012-06" db="EMBL/GenBank/DDBJ databases">
        <title>Complete sequence of chromosome of Desulfomonile tiedjei DSM 6799.</title>
        <authorList>
            <person name="Lucas S."/>
            <person name="Copeland A."/>
            <person name="Lapidus A."/>
            <person name="Glavina del Rio T."/>
            <person name="Dalin E."/>
            <person name="Tice H."/>
            <person name="Bruce D."/>
            <person name="Goodwin L."/>
            <person name="Pitluck S."/>
            <person name="Peters L."/>
            <person name="Ovchinnikova G."/>
            <person name="Zeytun A."/>
            <person name="Lu M."/>
            <person name="Kyrpides N."/>
            <person name="Mavromatis K."/>
            <person name="Ivanova N."/>
            <person name="Brettin T."/>
            <person name="Detter J.C."/>
            <person name="Han C."/>
            <person name="Larimer F."/>
            <person name="Land M."/>
            <person name="Hauser L."/>
            <person name="Markowitz V."/>
            <person name="Cheng J.-F."/>
            <person name="Hugenholtz P."/>
            <person name="Woyke T."/>
            <person name="Wu D."/>
            <person name="Spring S."/>
            <person name="Schroeder M."/>
            <person name="Brambilla E."/>
            <person name="Klenk H.-P."/>
            <person name="Eisen J.A."/>
        </authorList>
    </citation>
    <scope>NUCLEOTIDE SEQUENCE [LARGE SCALE GENOMIC DNA]</scope>
    <source>
        <strain evidence="5">ATCC 49306 / DSM 6799 / DCB-1</strain>
    </source>
</reference>
<keyword evidence="5" id="KW-1185">Reference proteome</keyword>
<dbReference type="CDD" id="cd00293">
    <property type="entry name" value="USP-like"/>
    <property type="match status" value="1"/>
</dbReference>
<protein>
    <recommendedName>
        <fullName evidence="2">Universal stress protein</fullName>
    </recommendedName>
</protein>
<gene>
    <name evidence="4" type="ordered locus">Desti_2162</name>
</gene>
<dbReference type="AlphaFoldDB" id="I4C5L8"/>
<comment type="subcellular location">
    <subcellularLocation>
        <location evidence="2">Cytoplasm</location>
    </subcellularLocation>
</comment>
<dbReference type="GO" id="GO:0005737">
    <property type="term" value="C:cytoplasm"/>
    <property type="evidence" value="ECO:0007669"/>
    <property type="project" value="UniProtKB-SubCell"/>
</dbReference>
<dbReference type="InterPro" id="IPR006015">
    <property type="entry name" value="Universal_stress_UspA"/>
</dbReference>
<dbReference type="PANTHER" id="PTHR46268:SF6">
    <property type="entry name" value="UNIVERSAL STRESS PROTEIN UP12"/>
    <property type="match status" value="1"/>
</dbReference>
<evidence type="ECO:0000256" key="1">
    <source>
        <dbReference type="ARBA" id="ARBA00008791"/>
    </source>
</evidence>
<name>I4C5L8_DESTA</name>
<dbReference type="InterPro" id="IPR014729">
    <property type="entry name" value="Rossmann-like_a/b/a_fold"/>
</dbReference>
<dbReference type="PIRSF" id="PIRSF006276">
    <property type="entry name" value="UspA"/>
    <property type="match status" value="1"/>
</dbReference>
<organism evidence="4 5">
    <name type="scientific">Desulfomonile tiedjei (strain ATCC 49306 / DSM 6799 / DCB-1)</name>
    <dbReference type="NCBI Taxonomy" id="706587"/>
    <lineage>
        <taxon>Bacteria</taxon>
        <taxon>Pseudomonadati</taxon>
        <taxon>Thermodesulfobacteriota</taxon>
        <taxon>Desulfomonilia</taxon>
        <taxon>Desulfomonilales</taxon>
        <taxon>Desulfomonilaceae</taxon>
        <taxon>Desulfomonile</taxon>
    </lineage>
</organism>
<dbReference type="OrthoDB" id="9788959at2"/>
<proteinExistence type="inferred from homology"/>
<evidence type="ECO:0000256" key="2">
    <source>
        <dbReference type="PIRNR" id="PIRNR006276"/>
    </source>
</evidence>
<evidence type="ECO:0000313" key="5">
    <source>
        <dbReference type="Proteomes" id="UP000006055"/>
    </source>
</evidence>
<dbReference type="PRINTS" id="PR01438">
    <property type="entry name" value="UNVRSLSTRESS"/>
</dbReference>
<evidence type="ECO:0000259" key="3">
    <source>
        <dbReference type="Pfam" id="PF00582"/>
    </source>
</evidence>
<dbReference type="Pfam" id="PF00582">
    <property type="entry name" value="Usp"/>
    <property type="match status" value="1"/>
</dbReference>
<evidence type="ECO:0000313" key="4">
    <source>
        <dbReference type="EMBL" id="AFM24859.1"/>
    </source>
</evidence>
<dbReference type="SUPFAM" id="SSF52402">
    <property type="entry name" value="Adenine nucleotide alpha hydrolases-like"/>
    <property type="match status" value="1"/>
</dbReference>
<dbReference type="InterPro" id="IPR006016">
    <property type="entry name" value="UspA"/>
</dbReference>
<sequence>MFKKILVAFDGSEGSRIALKKAIELASAFEAELHSISVEVDLPKYVATVGEFEEVKLQKDAYFEQLNEEARELAKAGKTMIKRHVVAGHAVDRIVEFCKSQGFDLVVVGFTGHSRIFERIWGGTSRNIARFSPCSVLIVK</sequence>
<dbReference type="Gene3D" id="3.40.50.620">
    <property type="entry name" value="HUPs"/>
    <property type="match status" value="1"/>
</dbReference>
<dbReference type="eggNOG" id="COG0589">
    <property type="taxonomic scope" value="Bacteria"/>
</dbReference>
<dbReference type="HOGENOM" id="CLU_049301_16_2_7"/>
<feature type="domain" description="UspA" evidence="3">
    <location>
        <begin position="1"/>
        <end position="140"/>
    </location>
</feature>
<dbReference type="PANTHER" id="PTHR46268">
    <property type="entry name" value="STRESS RESPONSE PROTEIN NHAX"/>
    <property type="match status" value="1"/>
</dbReference>